<keyword evidence="2" id="KW-1185">Reference proteome</keyword>
<accession>A0A816EFM2</accession>
<dbReference type="Proteomes" id="UP000663828">
    <property type="component" value="Unassembled WGS sequence"/>
</dbReference>
<comment type="caution">
    <text evidence="1">The sequence shown here is derived from an EMBL/GenBank/DDBJ whole genome shotgun (WGS) entry which is preliminary data.</text>
</comment>
<protein>
    <submittedName>
        <fullName evidence="1">Uncharacterized protein</fullName>
    </submittedName>
</protein>
<organism evidence="1 2">
    <name type="scientific">Adineta ricciae</name>
    <name type="common">Rotifer</name>
    <dbReference type="NCBI Taxonomy" id="249248"/>
    <lineage>
        <taxon>Eukaryota</taxon>
        <taxon>Metazoa</taxon>
        <taxon>Spiralia</taxon>
        <taxon>Gnathifera</taxon>
        <taxon>Rotifera</taxon>
        <taxon>Eurotatoria</taxon>
        <taxon>Bdelloidea</taxon>
        <taxon>Adinetida</taxon>
        <taxon>Adinetidae</taxon>
        <taxon>Adineta</taxon>
    </lineage>
</organism>
<reference evidence="1" key="1">
    <citation type="submission" date="2021-02" db="EMBL/GenBank/DDBJ databases">
        <authorList>
            <person name="Nowell W R."/>
        </authorList>
    </citation>
    <scope>NUCLEOTIDE SEQUENCE</scope>
</reference>
<evidence type="ECO:0000313" key="1">
    <source>
        <dbReference type="EMBL" id="CAF1652080.1"/>
    </source>
</evidence>
<name>A0A816EFM2_ADIRI</name>
<dbReference type="AlphaFoldDB" id="A0A816EFM2"/>
<sequence>MGCSNARLLVQTPLSDTNNATNLNVNNTFNPVSAPVAVPNELNAPGTAAAAAATATDTNPTTSTRMHLTGVDLVVERNGSYTLLLTPRTHKQLMPYVLRKKRFR</sequence>
<proteinExistence type="predicted"/>
<evidence type="ECO:0000313" key="2">
    <source>
        <dbReference type="Proteomes" id="UP000663828"/>
    </source>
</evidence>
<gene>
    <name evidence="1" type="ORF">XAT740_LOCUS55178</name>
</gene>
<dbReference type="EMBL" id="CAJNOR010010220">
    <property type="protein sequence ID" value="CAF1652080.1"/>
    <property type="molecule type" value="Genomic_DNA"/>
</dbReference>